<sequence>MAITPTPPPSPSPYFKITGLGEKGLGAIATSTIPANTLLFSESPLLKVLHSPSSGIDKAEQVSAAFTALPAHSQTLFLSLAGGAEAGVEGAWKCNNFMLTTDGLENAVFAHASRINHSCDGGENAYWRWEGGKGRIEFWSGKRVEEGEEITHCYRPDWRMGTGNRRLALMGEYGFLCGCVVCEAGVDDLL</sequence>
<dbReference type="CDD" id="cd20071">
    <property type="entry name" value="SET_SMYD"/>
    <property type="match status" value="1"/>
</dbReference>
<dbReference type="InterPro" id="IPR046341">
    <property type="entry name" value="SET_dom_sf"/>
</dbReference>
<dbReference type="PANTHER" id="PTHR47332:SF4">
    <property type="entry name" value="SET DOMAIN-CONTAINING PROTEIN 5"/>
    <property type="match status" value="1"/>
</dbReference>
<reference evidence="2" key="1">
    <citation type="submission" date="2015-10" db="EMBL/GenBank/DDBJ databases">
        <authorList>
            <person name="Regsiter A."/>
            <person name="william w."/>
        </authorList>
    </citation>
    <scope>NUCLEOTIDE SEQUENCE</scope>
    <source>
        <strain evidence="2">Montdore</strain>
    </source>
</reference>
<name>A0A292Q672_9PEZI</name>
<feature type="domain" description="SET" evidence="1">
    <location>
        <begin position="11"/>
        <end position="155"/>
    </location>
</feature>
<proteinExistence type="predicted"/>
<dbReference type="Pfam" id="PF00856">
    <property type="entry name" value="SET"/>
    <property type="match status" value="1"/>
</dbReference>
<evidence type="ECO:0000313" key="2">
    <source>
        <dbReference type="EMBL" id="CUS14177.1"/>
    </source>
</evidence>
<evidence type="ECO:0000313" key="3">
    <source>
        <dbReference type="Proteomes" id="UP001412239"/>
    </source>
</evidence>
<accession>A0A292Q672</accession>
<evidence type="ECO:0000259" key="1">
    <source>
        <dbReference type="PROSITE" id="PS50280"/>
    </source>
</evidence>
<dbReference type="EMBL" id="LN890961">
    <property type="protein sequence ID" value="CUS14177.1"/>
    <property type="molecule type" value="Genomic_DNA"/>
</dbReference>
<dbReference type="PANTHER" id="PTHR47332">
    <property type="entry name" value="SET DOMAIN-CONTAINING PROTEIN 5"/>
    <property type="match status" value="1"/>
</dbReference>
<dbReference type="InterPro" id="IPR053185">
    <property type="entry name" value="SET_domain_protein"/>
</dbReference>
<dbReference type="Proteomes" id="UP001412239">
    <property type="component" value="Unassembled WGS sequence"/>
</dbReference>
<dbReference type="SUPFAM" id="SSF82199">
    <property type="entry name" value="SET domain"/>
    <property type="match status" value="1"/>
</dbReference>
<organism evidence="2 3">
    <name type="scientific">Tuber aestivum</name>
    <name type="common">summer truffle</name>
    <dbReference type="NCBI Taxonomy" id="59557"/>
    <lineage>
        <taxon>Eukaryota</taxon>
        <taxon>Fungi</taxon>
        <taxon>Dikarya</taxon>
        <taxon>Ascomycota</taxon>
        <taxon>Pezizomycotina</taxon>
        <taxon>Pezizomycetes</taxon>
        <taxon>Pezizales</taxon>
        <taxon>Tuberaceae</taxon>
        <taxon>Tuber</taxon>
    </lineage>
</organism>
<dbReference type="Gene3D" id="2.170.270.10">
    <property type="entry name" value="SET domain"/>
    <property type="match status" value="1"/>
</dbReference>
<gene>
    <name evidence="2" type="ORF">GSTUAT00001690001</name>
</gene>
<dbReference type="AlphaFoldDB" id="A0A292Q672"/>
<protein>
    <recommendedName>
        <fullName evidence="1">SET domain-containing protein</fullName>
    </recommendedName>
</protein>
<dbReference type="PROSITE" id="PS50280">
    <property type="entry name" value="SET"/>
    <property type="match status" value="1"/>
</dbReference>
<dbReference type="InterPro" id="IPR001214">
    <property type="entry name" value="SET_dom"/>
</dbReference>
<keyword evidence="3" id="KW-1185">Reference proteome</keyword>